<protein>
    <submittedName>
        <fullName evidence="4">GNAT family N-acetyltransferase</fullName>
    </submittedName>
</protein>
<reference evidence="4" key="1">
    <citation type="submission" date="2021-02" db="EMBL/GenBank/DDBJ databases">
        <title>Phycicoccus sp. MQZ13P-5T, whole genome shotgun sequence.</title>
        <authorList>
            <person name="Tuo L."/>
        </authorList>
    </citation>
    <scope>NUCLEOTIDE SEQUENCE</scope>
    <source>
        <strain evidence="4">MQZ13P-5</strain>
    </source>
</reference>
<dbReference type="SUPFAM" id="SSF55729">
    <property type="entry name" value="Acyl-CoA N-acyltransferases (Nat)"/>
    <property type="match status" value="1"/>
</dbReference>
<dbReference type="PANTHER" id="PTHR43800:SF1">
    <property type="entry name" value="PEPTIDYL-LYSINE N-ACETYLTRANSFERASE YJAB"/>
    <property type="match status" value="1"/>
</dbReference>
<comment type="caution">
    <text evidence="4">The sequence shown here is derived from an EMBL/GenBank/DDBJ whole genome shotgun (WGS) entry which is preliminary data.</text>
</comment>
<dbReference type="InterPro" id="IPR016181">
    <property type="entry name" value="Acyl_CoA_acyltransferase"/>
</dbReference>
<gene>
    <name evidence="4" type="ORF">JQN70_03405</name>
</gene>
<dbReference type="Proteomes" id="UP001430172">
    <property type="component" value="Unassembled WGS sequence"/>
</dbReference>
<evidence type="ECO:0000259" key="3">
    <source>
        <dbReference type="PROSITE" id="PS51186"/>
    </source>
</evidence>
<dbReference type="EMBL" id="JAFDVD010000004">
    <property type="protein sequence ID" value="MBM6399424.1"/>
    <property type="molecule type" value="Genomic_DNA"/>
</dbReference>
<dbReference type="CDD" id="cd04301">
    <property type="entry name" value="NAT_SF"/>
    <property type="match status" value="1"/>
</dbReference>
<sequence length="163" mass="17838">MTVRLATDADLPLLGPLEDTGDRQFETLFGALDWPPADTGAQRAAEPGFLLVATEDDEVVGFAHVLDLDGHWHLEQLSVDPGHQRRGHGAALLAAVLVGAGARGATEVTLRTYADVPWNGPWYARHGWVEVSDPPWHATLLEGEARMRLAEHGRRIAMRRPVD</sequence>
<dbReference type="Pfam" id="PF00583">
    <property type="entry name" value="Acetyltransf_1"/>
    <property type="match status" value="1"/>
</dbReference>
<dbReference type="RefSeq" id="WP_204129906.1">
    <property type="nucleotide sequence ID" value="NZ_JAFDVD010000004.1"/>
</dbReference>
<keyword evidence="5" id="KW-1185">Reference proteome</keyword>
<evidence type="ECO:0000313" key="5">
    <source>
        <dbReference type="Proteomes" id="UP001430172"/>
    </source>
</evidence>
<dbReference type="PROSITE" id="PS51186">
    <property type="entry name" value="GNAT"/>
    <property type="match status" value="1"/>
</dbReference>
<keyword evidence="2" id="KW-0012">Acyltransferase</keyword>
<dbReference type="Gene3D" id="3.40.630.30">
    <property type="match status" value="1"/>
</dbReference>
<keyword evidence="1" id="KW-0808">Transferase</keyword>
<name>A0ABS2CHS1_9MICO</name>
<accession>A0ABS2CHS1</accession>
<dbReference type="InterPro" id="IPR000182">
    <property type="entry name" value="GNAT_dom"/>
</dbReference>
<evidence type="ECO:0000313" key="4">
    <source>
        <dbReference type="EMBL" id="MBM6399424.1"/>
    </source>
</evidence>
<feature type="domain" description="N-acetyltransferase" evidence="3">
    <location>
        <begin position="1"/>
        <end position="163"/>
    </location>
</feature>
<proteinExistence type="predicted"/>
<organism evidence="4 5">
    <name type="scientific">Phycicoccus sonneratiae</name>
    <dbReference type="NCBI Taxonomy" id="2807628"/>
    <lineage>
        <taxon>Bacteria</taxon>
        <taxon>Bacillati</taxon>
        <taxon>Actinomycetota</taxon>
        <taxon>Actinomycetes</taxon>
        <taxon>Micrococcales</taxon>
        <taxon>Intrasporangiaceae</taxon>
        <taxon>Phycicoccus</taxon>
    </lineage>
</organism>
<dbReference type="PANTHER" id="PTHR43800">
    <property type="entry name" value="PEPTIDYL-LYSINE N-ACETYLTRANSFERASE YJAB"/>
    <property type="match status" value="1"/>
</dbReference>
<evidence type="ECO:0000256" key="1">
    <source>
        <dbReference type="ARBA" id="ARBA00022679"/>
    </source>
</evidence>
<evidence type="ECO:0000256" key="2">
    <source>
        <dbReference type="ARBA" id="ARBA00023315"/>
    </source>
</evidence>